<protein>
    <submittedName>
        <fullName evidence="2">VOC family protein</fullName>
    </submittedName>
</protein>
<dbReference type="InterPro" id="IPR037523">
    <property type="entry name" value="VOC_core"/>
</dbReference>
<dbReference type="Gene3D" id="3.10.180.10">
    <property type="entry name" value="2,3-Dihydroxybiphenyl 1,2-Dioxygenase, domain 1"/>
    <property type="match status" value="1"/>
</dbReference>
<dbReference type="PROSITE" id="PS51819">
    <property type="entry name" value="VOC"/>
    <property type="match status" value="1"/>
</dbReference>
<dbReference type="AlphaFoldDB" id="A0AAU1M3G2"/>
<organism evidence="2">
    <name type="scientific">Streptomyces sp. NBC_00148</name>
    <dbReference type="NCBI Taxonomy" id="2903626"/>
    <lineage>
        <taxon>Bacteria</taxon>
        <taxon>Bacillati</taxon>
        <taxon>Actinomycetota</taxon>
        <taxon>Actinomycetes</taxon>
        <taxon>Kitasatosporales</taxon>
        <taxon>Streptomycetaceae</taxon>
        <taxon>Streptomyces</taxon>
    </lineage>
</organism>
<evidence type="ECO:0000259" key="1">
    <source>
        <dbReference type="PROSITE" id="PS51819"/>
    </source>
</evidence>
<dbReference type="PANTHER" id="PTHR36503:SF1">
    <property type="entry name" value="BLR2520 PROTEIN"/>
    <property type="match status" value="1"/>
</dbReference>
<evidence type="ECO:0000313" key="2">
    <source>
        <dbReference type="EMBL" id="WTQ78323.1"/>
    </source>
</evidence>
<dbReference type="EMBL" id="CP108169">
    <property type="protein sequence ID" value="WTQ78323.1"/>
    <property type="molecule type" value="Genomic_DNA"/>
</dbReference>
<sequence>MNTSSWPTGISAITLFVDDLDATKRFYREVFGLPVAFEDDNSAVFEFGNTLINLLRTTAATALIEPARVAQADAGSRLQLTLPVDDVDAMCKELDVRGVTLLNGPMDRPWGIRTASFRDPGGHIWEIAK</sequence>
<gene>
    <name evidence="2" type="ORF">OG222_36610</name>
</gene>
<dbReference type="PANTHER" id="PTHR36503">
    <property type="entry name" value="BLR2520 PROTEIN"/>
    <property type="match status" value="1"/>
</dbReference>
<name>A0AAU1M3G2_9ACTN</name>
<dbReference type="SUPFAM" id="SSF54593">
    <property type="entry name" value="Glyoxalase/Bleomycin resistance protein/Dihydroxybiphenyl dioxygenase"/>
    <property type="match status" value="1"/>
</dbReference>
<accession>A0AAU1M3G2</accession>
<reference evidence="2" key="1">
    <citation type="submission" date="2022-10" db="EMBL/GenBank/DDBJ databases">
        <title>The complete genomes of actinobacterial strains from the NBC collection.</title>
        <authorList>
            <person name="Joergensen T.S."/>
            <person name="Alvarez Arevalo M."/>
            <person name="Sterndorff E.B."/>
            <person name="Faurdal D."/>
            <person name="Vuksanovic O."/>
            <person name="Mourched A.-S."/>
            <person name="Charusanti P."/>
            <person name="Shaw S."/>
            <person name="Blin K."/>
            <person name="Weber T."/>
        </authorList>
    </citation>
    <scope>NUCLEOTIDE SEQUENCE</scope>
    <source>
        <strain evidence="2">NBC_00148</strain>
    </source>
</reference>
<dbReference type="InterPro" id="IPR004360">
    <property type="entry name" value="Glyas_Fos-R_dOase_dom"/>
</dbReference>
<dbReference type="InterPro" id="IPR029068">
    <property type="entry name" value="Glyas_Bleomycin-R_OHBP_Dase"/>
</dbReference>
<dbReference type="Pfam" id="PF00903">
    <property type="entry name" value="Glyoxalase"/>
    <property type="match status" value="1"/>
</dbReference>
<feature type="domain" description="VOC" evidence="1">
    <location>
        <begin position="9"/>
        <end position="129"/>
    </location>
</feature>
<proteinExistence type="predicted"/>